<evidence type="ECO:0000256" key="3">
    <source>
        <dbReference type="ARBA" id="ARBA00015062"/>
    </source>
</evidence>
<dbReference type="GO" id="GO:0015031">
    <property type="term" value="P:protein transport"/>
    <property type="evidence" value="ECO:0007669"/>
    <property type="project" value="UniProtKB-KW"/>
</dbReference>
<feature type="compositionally biased region" description="Polar residues" evidence="11">
    <location>
        <begin position="395"/>
        <end position="422"/>
    </location>
</feature>
<feature type="compositionally biased region" description="Basic residues" evidence="11">
    <location>
        <begin position="376"/>
        <end position="388"/>
    </location>
</feature>
<keyword evidence="5" id="KW-0963">Cytoplasm</keyword>
<dbReference type="PANTHER" id="PTHR11886:SF35">
    <property type="entry name" value="DYNEIN LIGHT CHAIN"/>
    <property type="match status" value="1"/>
</dbReference>
<feature type="transmembrane region" description="Helical" evidence="12">
    <location>
        <begin position="613"/>
        <end position="637"/>
    </location>
</feature>
<keyword evidence="8" id="KW-0653">Protein transport</keyword>
<protein>
    <recommendedName>
        <fullName evidence="3">Dynein light chain 1, cytoplasmic</fullName>
    </recommendedName>
</protein>
<dbReference type="SUPFAM" id="SSF54648">
    <property type="entry name" value="DLC"/>
    <property type="match status" value="1"/>
</dbReference>
<evidence type="ECO:0000256" key="8">
    <source>
        <dbReference type="ARBA" id="ARBA00022927"/>
    </source>
</evidence>
<dbReference type="GO" id="GO:0045505">
    <property type="term" value="F:dynein intermediate chain binding"/>
    <property type="evidence" value="ECO:0007669"/>
    <property type="project" value="TreeGrafter"/>
</dbReference>
<evidence type="ECO:0000256" key="7">
    <source>
        <dbReference type="ARBA" id="ARBA00022816"/>
    </source>
</evidence>
<reference evidence="13" key="1">
    <citation type="submission" date="2020-06" db="EMBL/GenBank/DDBJ databases">
        <authorList>
            <person name="Ji K."/>
            <person name="Li J."/>
        </authorList>
    </citation>
    <scope>NUCLEOTIDE SEQUENCE</scope>
    <source>
        <strain evidence="13">JKM2019</strain>
        <tissue evidence="13">Whole body</tissue>
    </source>
</reference>
<evidence type="ECO:0000313" key="13">
    <source>
        <dbReference type="EMBL" id="KAH7637035.1"/>
    </source>
</evidence>
<evidence type="ECO:0000256" key="5">
    <source>
        <dbReference type="ARBA" id="ARBA00022490"/>
    </source>
</evidence>
<keyword evidence="12" id="KW-0812">Transmembrane</keyword>
<evidence type="ECO:0000256" key="9">
    <source>
        <dbReference type="ARBA" id="ARBA00023212"/>
    </source>
</evidence>
<comment type="caution">
    <text evidence="13">The sequence shown here is derived from an EMBL/GenBank/DDBJ whole genome shotgun (WGS) entry which is preliminary data.</text>
</comment>
<dbReference type="InterPro" id="IPR001372">
    <property type="entry name" value="Dynein_light_chain_typ-1/2"/>
</dbReference>
<feature type="transmembrane region" description="Helical" evidence="12">
    <location>
        <begin position="510"/>
        <end position="533"/>
    </location>
</feature>
<feature type="compositionally biased region" description="Basic and acidic residues" evidence="11">
    <location>
        <begin position="270"/>
        <end position="290"/>
    </location>
</feature>
<dbReference type="EMBL" id="SDOV01000009">
    <property type="protein sequence ID" value="KAH7637035.1"/>
    <property type="molecule type" value="Genomic_DNA"/>
</dbReference>
<dbReference type="GO" id="GO:0005874">
    <property type="term" value="C:microtubule"/>
    <property type="evidence" value="ECO:0007669"/>
    <property type="project" value="UniProtKB-KW"/>
</dbReference>
<reference evidence="13" key="2">
    <citation type="journal article" date="2021" name="World Allergy Organ. J.">
        <title>Chromosome-level assembly of Dermatophagoides farinae genome and transcriptome reveals two novel allergens Der f 37 and Der f 39.</title>
        <authorList>
            <person name="Chen J."/>
            <person name="Cai Z."/>
            <person name="Fan D."/>
            <person name="Hu J."/>
            <person name="Hou Y."/>
            <person name="He Y."/>
            <person name="Zhang Z."/>
            <person name="Zhao Z."/>
            <person name="Gao P."/>
            <person name="Hu W."/>
            <person name="Sun J."/>
            <person name="Li J."/>
            <person name="Ji K."/>
        </authorList>
    </citation>
    <scope>NUCLEOTIDE SEQUENCE</scope>
    <source>
        <strain evidence="13">JKM2019</strain>
    </source>
</reference>
<evidence type="ECO:0000256" key="12">
    <source>
        <dbReference type="SAM" id="Phobius"/>
    </source>
</evidence>
<proteinExistence type="predicted"/>
<feature type="compositionally biased region" description="Low complexity" evidence="11">
    <location>
        <begin position="119"/>
        <end position="130"/>
    </location>
</feature>
<dbReference type="PANTHER" id="PTHR11886">
    <property type="entry name" value="DYNEIN LIGHT CHAIN"/>
    <property type="match status" value="1"/>
</dbReference>
<evidence type="ECO:0000256" key="2">
    <source>
        <dbReference type="ARBA" id="ARBA00004245"/>
    </source>
</evidence>
<feature type="region of interest" description="Disordered" evidence="11">
    <location>
        <begin position="60"/>
        <end position="155"/>
    </location>
</feature>
<keyword evidence="6" id="KW-0493">Microtubule</keyword>
<dbReference type="FunFam" id="3.30.740.10:FF:000005">
    <property type="entry name" value="Dynein light chain"/>
    <property type="match status" value="1"/>
</dbReference>
<dbReference type="InterPro" id="IPR037177">
    <property type="entry name" value="DLC_sf"/>
</dbReference>
<keyword evidence="9" id="KW-0206">Cytoskeleton</keyword>
<sequence length="855" mass="96394">MFKKLRPKSMIMDKNSYPYLNYLFSNNKPIGGGGGGGSSAPYHSFASYYCPSSMPNPLNNNSGGAGNHNHLQYPQNNGTNNCPSNTSSPSSMNRRSTSKNPNGPPPPPPPTLPSHHRPSSSSYRRPIYSIANPNYSPYRSGRPPPQQSSNSYLKLHPTHNYPRYYSTSYPYCLSSSSSLPLQSSFTTFNSSVKLQQLGNRLQSWKTASIGISFLVLLLLICKLHDVDREINYLHYISNEWLSQQAVNHQLLTSSSSAAAVIGSGDGNAEPSKRRMDNHHHQPLDGHHDNNNDYDDNSHNLYSLVLNATINNTTTKTIINTKDNYSNDIFDEKNFDPNKDDLFNDLSPFTNYRLRPISSPIVAKRKSQPSENDQKLTSRHHHHHHHHHQQQQQQQPTNKPQNNQQKSSTSIVDESIDHQQNSHHNNRHLKTQHITSHQQHRLSPVQKEIIHHHPNDDDDNDNDDDVEPIQELASASNHDVIELANIISIISYLKEDVDVLMSELMAARTTLLLSLVFVLVYILSWCWMAYAIRATNTPQDISLKTVLLLAIFAAVDIAASAGFVMVRIIMYLMRDHYFPRDMRIPLHSLEYNQLPAHVALRLTSMKSGTGVIDIFVSVIVTFLTSLRVYSVICAVSFYRRARKELLNVKNFEYMIERPTTSRFPSMIGNSSTNYLRGSMMAAAAASNSKPSPTNSTGDGGKHDSCDLGQSGYLPKIRLLSAHKDLERRFSINNGRNVHHSHHHHHHDVNVTNSSSDNNSTDISSADDDPALELKIQAADMPASIQKSAMQSTIHALRTYTTEKHIAESIKQNFDQLYEPTWHCIVGRNWGSCVTHTKSNYIRMLYKDLTILLYKSS</sequence>
<evidence type="ECO:0000256" key="10">
    <source>
        <dbReference type="ARBA" id="ARBA00023242"/>
    </source>
</evidence>
<accession>A0A9D4NP22</accession>
<dbReference type="GO" id="GO:0005868">
    <property type="term" value="C:cytoplasmic dynein complex"/>
    <property type="evidence" value="ECO:0007669"/>
    <property type="project" value="TreeGrafter"/>
</dbReference>
<feature type="region of interest" description="Disordered" evidence="11">
    <location>
        <begin position="356"/>
        <end position="425"/>
    </location>
</feature>
<dbReference type="AlphaFoldDB" id="A0A9D4NP22"/>
<feature type="region of interest" description="Disordered" evidence="11">
    <location>
        <begin position="261"/>
        <end position="294"/>
    </location>
</feature>
<comment type="subcellular location">
    <subcellularLocation>
        <location evidence="2">Cytoplasm</location>
        <location evidence="2">Cytoskeleton</location>
    </subcellularLocation>
    <subcellularLocation>
        <location evidence="1">Nucleus</location>
    </subcellularLocation>
</comment>
<name>A0A9D4NP22_DERFA</name>
<dbReference type="Proteomes" id="UP000828236">
    <property type="component" value="Unassembled WGS sequence"/>
</dbReference>
<feature type="transmembrane region" description="Helical" evidence="12">
    <location>
        <begin position="545"/>
        <end position="572"/>
    </location>
</feature>
<feature type="region of interest" description="Disordered" evidence="11">
    <location>
        <begin position="734"/>
        <end position="765"/>
    </location>
</feature>
<evidence type="ECO:0000256" key="11">
    <source>
        <dbReference type="SAM" id="MobiDB-lite"/>
    </source>
</evidence>
<keyword evidence="7" id="KW-0509">mRNA transport</keyword>
<gene>
    <name evidence="13" type="ORF">HUG17_7241</name>
</gene>
<keyword evidence="12" id="KW-0472">Membrane</keyword>
<feature type="compositionally biased region" description="Low complexity" evidence="11">
    <location>
        <begin position="60"/>
        <end position="101"/>
    </location>
</feature>
<feature type="compositionally biased region" description="Pro residues" evidence="11">
    <location>
        <begin position="102"/>
        <end position="112"/>
    </location>
</feature>
<dbReference type="SMART" id="SM01375">
    <property type="entry name" value="Dynein_light"/>
    <property type="match status" value="1"/>
</dbReference>
<keyword evidence="4" id="KW-0813">Transport</keyword>
<organism evidence="13">
    <name type="scientific">Dermatophagoides farinae</name>
    <name type="common">American house dust mite</name>
    <dbReference type="NCBI Taxonomy" id="6954"/>
    <lineage>
        <taxon>Eukaryota</taxon>
        <taxon>Metazoa</taxon>
        <taxon>Ecdysozoa</taxon>
        <taxon>Arthropoda</taxon>
        <taxon>Chelicerata</taxon>
        <taxon>Arachnida</taxon>
        <taxon>Acari</taxon>
        <taxon>Acariformes</taxon>
        <taxon>Sarcoptiformes</taxon>
        <taxon>Astigmata</taxon>
        <taxon>Psoroptidia</taxon>
        <taxon>Analgoidea</taxon>
        <taxon>Pyroglyphidae</taxon>
        <taxon>Dermatophagoidinae</taxon>
        <taxon>Dermatophagoides</taxon>
    </lineage>
</organism>
<evidence type="ECO:0000256" key="6">
    <source>
        <dbReference type="ARBA" id="ARBA00022701"/>
    </source>
</evidence>
<feature type="region of interest" description="Disordered" evidence="11">
    <location>
        <begin position="682"/>
        <end position="703"/>
    </location>
</feature>
<feature type="compositionally biased region" description="Low complexity" evidence="11">
    <location>
        <begin position="682"/>
        <end position="695"/>
    </location>
</feature>
<dbReference type="GO" id="GO:0007017">
    <property type="term" value="P:microtubule-based process"/>
    <property type="evidence" value="ECO:0007669"/>
    <property type="project" value="InterPro"/>
</dbReference>
<feature type="compositionally biased region" description="Basic residues" evidence="11">
    <location>
        <begin position="735"/>
        <end position="745"/>
    </location>
</feature>
<dbReference type="GO" id="GO:0005634">
    <property type="term" value="C:nucleus"/>
    <property type="evidence" value="ECO:0007669"/>
    <property type="project" value="UniProtKB-SubCell"/>
</dbReference>
<dbReference type="Pfam" id="PF01221">
    <property type="entry name" value="Dynein_light"/>
    <property type="match status" value="1"/>
</dbReference>
<evidence type="ECO:0000256" key="4">
    <source>
        <dbReference type="ARBA" id="ARBA00022448"/>
    </source>
</evidence>
<feature type="compositionally biased region" description="Low complexity" evidence="11">
    <location>
        <begin position="748"/>
        <end position="762"/>
    </location>
</feature>
<dbReference type="GO" id="GO:0051028">
    <property type="term" value="P:mRNA transport"/>
    <property type="evidence" value="ECO:0007669"/>
    <property type="project" value="UniProtKB-KW"/>
</dbReference>
<keyword evidence="12" id="KW-1133">Transmembrane helix</keyword>
<keyword evidence="10" id="KW-0539">Nucleus</keyword>
<evidence type="ECO:0000256" key="1">
    <source>
        <dbReference type="ARBA" id="ARBA00004123"/>
    </source>
</evidence>
<dbReference type="Gene3D" id="3.30.740.10">
    <property type="entry name" value="Protein Inhibitor Of Neuronal Nitric Oxide Synthase"/>
    <property type="match status" value="1"/>
</dbReference>